<accession>D7CW42</accession>
<evidence type="ECO:0000313" key="3">
    <source>
        <dbReference type="Proteomes" id="UP000000379"/>
    </source>
</evidence>
<dbReference type="EMBL" id="CP002049">
    <property type="protein sequence ID" value="ADI14305.1"/>
    <property type="molecule type" value="Genomic_DNA"/>
</dbReference>
<reference evidence="2 3" key="2">
    <citation type="journal article" date="2011" name="Stand. Genomic Sci.">
        <title>Complete genome sequence of Truepera radiovictrix type strain (RQ-24).</title>
        <authorList>
            <person name="Ivanova N."/>
            <person name="Rohde C."/>
            <person name="Munk C."/>
            <person name="Nolan M."/>
            <person name="Lucas S."/>
            <person name="Del Rio T.G."/>
            <person name="Tice H."/>
            <person name="Deshpande S."/>
            <person name="Cheng J.F."/>
            <person name="Tapia R."/>
            <person name="Han C."/>
            <person name="Goodwin L."/>
            <person name="Pitluck S."/>
            <person name="Liolios K."/>
            <person name="Mavromatis K."/>
            <person name="Mikhailova N."/>
            <person name="Pati A."/>
            <person name="Chen A."/>
            <person name="Palaniappan K."/>
            <person name="Land M."/>
            <person name="Hauser L."/>
            <person name="Chang Y.J."/>
            <person name="Jeffries C.D."/>
            <person name="Brambilla E."/>
            <person name="Rohde M."/>
            <person name="Goker M."/>
            <person name="Tindall B.J."/>
            <person name="Woyke T."/>
            <person name="Bristow J."/>
            <person name="Eisen J.A."/>
            <person name="Markowitz V."/>
            <person name="Hugenholtz P."/>
            <person name="Kyrpides N.C."/>
            <person name="Klenk H.P."/>
            <person name="Lapidus A."/>
        </authorList>
    </citation>
    <scope>NUCLEOTIDE SEQUENCE [LARGE SCALE GENOMIC DNA]</scope>
    <source>
        <strain evidence="3">DSM 17093 / CIP 108686 / LMG 22925 / RQ-24</strain>
    </source>
</reference>
<evidence type="ECO:0000313" key="2">
    <source>
        <dbReference type="EMBL" id="ADI14305.1"/>
    </source>
</evidence>
<feature type="domain" description="HD/PDEase" evidence="1">
    <location>
        <begin position="25"/>
        <end position="134"/>
    </location>
</feature>
<dbReference type="Pfam" id="PF01966">
    <property type="entry name" value="HD"/>
    <property type="match status" value="1"/>
</dbReference>
<dbReference type="InterPro" id="IPR003607">
    <property type="entry name" value="HD/PDEase_dom"/>
</dbReference>
<dbReference type="HOGENOM" id="CLU_090635_1_1_0"/>
<sequence length="200" mass="22164">MADTPVSHPALSREGALELMRAWTASESLRSHMLAVESAVAAYARHYGEDETLWRVTALLHDFDYERYPEPSESGHPFVGVAYLREQGFPEEVLEAILGHADYSGVPRRSRLAKVLYACDELTGLITAAVLVRPDKDIGNLELKSLKKKFKDKAFARGVSRDDVVRGAQELGVELWEHAAFVLRAMQEDAEVLGLGGDRA</sequence>
<dbReference type="RefSeq" id="WP_013177676.1">
    <property type="nucleotide sequence ID" value="NC_014221.1"/>
</dbReference>
<dbReference type="SUPFAM" id="SSF109604">
    <property type="entry name" value="HD-domain/PDEase-like"/>
    <property type="match status" value="1"/>
</dbReference>
<organism evidence="2 3">
    <name type="scientific">Truepera radiovictrix (strain DSM 17093 / CIP 108686 / LMG 22925 / RQ-24)</name>
    <dbReference type="NCBI Taxonomy" id="649638"/>
    <lineage>
        <taxon>Bacteria</taxon>
        <taxon>Thermotogati</taxon>
        <taxon>Deinococcota</taxon>
        <taxon>Deinococci</taxon>
        <taxon>Trueperales</taxon>
        <taxon>Trueperaceae</taxon>
        <taxon>Truepera</taxon>
    </lineage>
</organism>
<dbReference type="Proteomes" id="UP000000379">
    <property type="component" value="Chromosome"/>
</dbReference>
<dbReference type="OrthoDB" id="9801160at2"/>
<reference evidence="3" key="1">
    <citation type="submission" date="2010-05" db="EMBL/GenBank/DDBJ databases">
        <title>The complete genome of Truepera radiovictris DSM 17093.</title>
        <authorList>
            <consortium name="US DOE Joint Genome Institute (JGI-PGF)"/>
            <person name="Lucas S."/>
            <person name="Copeland A."/>
            <person name="Lapidus A."/>
            <person name="Glavina del Rio T."/>
            <person name="Dalin E."/>
            <person name="Tice H."/>
            <person name="Bruce D."/>
            <person name="Goodwin L."/>
            <person name="Pitluck S."/>
            <person name="Kyrpides N."/>
            <person name="Mavromatis K."/>
            <person name="Ovchinnikova G."/>
            <person name="Munk A.C."/>
            <person name="Detter J.C."/>
            <person name="Han C."/>
            <person name="Tapia R."/>
            <person name="Land M."/>
            <person name="Hauser L."/>
            <person name="Markowitz V."/>
            <person name="Cheng J.-F."/>
            <person name="Hugenholtz P."/>
            <person name="Woyke T."/>
            <person name="Wu D."/>
            <person name="Tindall B."/>
            <person name="Pomrenke H.G."/>
            <person name="Brambilla E."/>
            <person name="Klenk H.-P."/>
            <person name="Eisen J.A."/>
        </authorList>
    </citation>
    <scope>NUCLEOTIDE SEQUENCE [LARGE SCALE GENOMIC DNA]</scope>
    <source>
        <strain evidence="3">DSM 17093 / CIP 108686 / LMG 22925 / RQ-24</strain>
    </source>
</reference>
<dbReference type="PANTHER" id="PTHR38659:SF1">
    <property type="entry name" value="METAL DEPENDENT PHOSPHOHYDROLASE"/>
    <property type="match status" value="1"/>
</dbReference>
<dbReference type="SMART" id="SM00471">
    <property type="entry name" value="HDc"/>
    <property type="match status" value="1"/>
</dbReference>
<gene>
    <name evidence="2" type="ordered locus">Trad_1180</name>
</gene>
<dbReference type="InterPro" id="IPR006675">
    <property type="entry name" value="HDIG_dom"/>
</dbReference>
<dbReference type="InterPro" id="IPR006674">
    <property type="entry name" value="HD_domain"/>
</dbReference>
<dbReference type="AlphaFoldDB" id="D7CW42"/>
<dbReference type="STRING" id="649638.Trad_1180"/>
<evidence type="ECO:0000259" key="1">
    <source>
        <dbReference type="SMART" id="SM00471"/>
    </source>
</evidence>
<dbReference type="KEGG" id="tra:Trad_1180"/>
<dbReference type="PANTHER" id="PTHR38659">
    <property type="entry name" value="METAL-DEPENDENT PHOSPHOHYDROLASE"/>
    <property type="match status" value="1"/>
</dbReference>
<name>D7CW42_TRURR</name>
<dbReference type="Gene3D" id="1.10.3210.10">
    <property type="entry name" value="Hypothetical protein af1432"/>
    <property type="match status" value="1"/>
</dbReference>
<dbReference type="eggNOG" id="COG2316">
    <property type="taxonomic scope" value="Bacteria"/>
</dbReference>
<dbReference type="NCBIfam" id="TIGR00277">
    <property type="entry name" value="HDIG"/>
    <property type="match status" value="1"/>
</dbReference>
<protein>
    <submittedName>
        <fullName evidence="2">Metal dependent phosphohydrolase</fullName>
    </submittedName>
</protein>
<proteinExistence type="predicted"/>
<keyword evidence="3" id="KW-1185">Reference proteome</keyword>